<reference evidence="2 3" key="1">
    <citation type="submission" date="2016-11" db="EMBL/GenBank/DDBJ databases">
        <authorList>
            <person name="Jaros S."/>
            <person name="Januszkiewicz K."/>
            <person name="Wedrychowicz H."/>
        </authorList>
    </citation>
    <scope>NUCLEOTIDE SEQUENCE [LARGE SCALE GENOMIC DNA]</scope>
    <source>
        <strain evidence="2 3">DSM 13106</strain>
    </source>
</reference>
<evidence type="ECO:0000259" key="1">
    <source>
        <dbReference type="Pfam" id="PF03572"/>
    </source>
</evidence>
<dbReference type="InterPro" id="IPR005151">
    <property type="entry name" value="Tail-specific_protease"/>
</dbReference>
<dbReference type="AlphaFoldDB" id="A0A1M5ZBV8"/>
<gene>
    <name evidence="2" type="ORF">SAMN02745180_02934</name>
</gene>
<dbReference type="PANTHER" id="PTHR32060">
    <property type="entry name" value="TAIL-SPECIFIC PROTEASE"/>
    <property type="match status" value="1"/>
</dbReference>
<keyword evidence="3" id="KW-1185">Reference proteome</keyword>
<evidence type="ECO:0000313" key="3">
    <source>
        <dbReference type="Proteomes" id="UP000184389"/>
    </source>
</evidence>
<sequence>MKKLIILCLLVCGLCGCSNHNGSIIIKNKEKIKLKDDILSISQIWNIGLQYSPFWGEDKLKKWNDGYVQAISDLSMISNEYDKLVIEQKLLSLLDDGHAIIFPNDEVKKHVGFLPYKFDFFQGKYYIISKVGENNIPIGSEIVTIEGMSAKDYINLYMKPLIPVKTKGAIDSEAIKRLEYGEIGTSIEMEIVKPSFNNKETVKMNYYIGYNDYDKYDFKSPKKLTTKKFNKIYNSDNYTLLQIEEGKYYIKIKSFFDNNMIFEFENNIYPFLKNSSDIILDVRENNGGNSENGKLILTKIFGLELKDEIGYVQKKDNYLVSIASIQSVTTTMPITTTIEEVEKGLKMMGNQYLEEIDLDTNNKIMTKLEPIYFQGKAFVLSSYKSGSAVDDFLAYCKQIKNIEIIGTNSRGATGMIGMFPLSNESIVSLSIFNVKTYDEQNIQNIGIIPNILVEPSIEDYVKGKDTQLEYVLNYIKKGDYSEN</sequence>
<dbReference type="PANTHER" id="PTHR32060:SF22">
    <property type="entry name" value="CARBOXYL-TERMINAL-PROCESSING PEPTIDASE 3, CHLOROPLASTIC"/>
    <property type="match status" value="1"/>
</dbReference>
<dbReference type="SUPFAM" id="SSF52096">
    <property type="entry name" value="ClpP/crotonase"/>
    <property type="match status" value="1"/>
</dbReference>
<evidence type="ECO:0000313" key="2">
    <source>
        <dbReference type="EMBL" id="SHI21678.1"/>
    </source>
</evidence>
<dbReference type="GO" id="GO:0004175">
    <property type="term" value="F:endopeptidase activity"/>
    <property type="evidence" value="ECO:0007669"/>
    <property type="project" value="TreeGrafter"/>
</dbReference>
<feature type="domain" description="Tail specific protease" evidence="1">
    <location>
        <begin position="249"/>
        <end position="453"/>
    </location>
</feature>
<protein>
    <submittedName>
        <fullName evidence="2">Peptidase family S41</fullName>
    </submittedName>
</protein>
<dbReference type="RefSeq" id="WP_072745513.1">
    <property type="nucleotide sequence ID" value="NZ_FQXR01000033.1"/>
</dbReference>
<dbReference type="OrthoDB" id="9812068at2"/>
<dbReference type="EMBL" id="FQXR01000033">
    <property type="protein sequence ID" value="SHI21678.1"/>
    <property type="molecule type" value="Genomic_DNA"/>
</dbReference>
<dbReference type="InterPro" id="IPR029045">
    <property type="entry name" value="ClpP/crotonase-like_dom_sf"/>
</dbReference>
<dbReference type="Pfam" id="PF03572">
    <property type="entry name" value="Peptidase_S41"/>
    <property type="match status" value="1"/>
</dbReference>
<dbReference type="Gene3D" id="3.90.226.10">
    <property type="entry name" value="2-enoyl-CoA Hydratase, Chain A, domain 1"/>
    <property type="match status" value="1"/>
</dbReference>
<proteinExistence type="predicted"/>
<dbReference type="STRING" id="1123281.SAMN02745180_02934"/>
<dbReference type="GO" id="GO:0006508">
    <property type="term" value="P:proteolysis"/>
    <property type="evidence" value="ECO:0007669"/>
    <property type="project" value="InterPro"/>
</dbReference>
<dbReference type="Proteomes" id="UP000184389">
    <property type="component" value="Unassembled WGS sequence"/>
</dbReference>
<dbReference type="PROSITE" id="PS51257">
    <property type="entry name" value="PROKAR_LIPOPROTEIN"/>
    <property type="match status" value="1"/>
</dbReference>
<organism evidence="2 3">
    <name type="scientific">Sporanaerobacter acetigenes DSM 13106</name>
    <dbReference type="NCBI Taxonomy" id="1123281"/>
    <lineage>
        <taxon>Bacteria</taxon>
        <taxon>Bacillati</taxon>
        <taxon>Bacillota</taxon>
        <taxon>Tissierellia</taxon>
        <taxon>Tissierellales</taxon>
        <taxon>Sporanaerobacteraceae</taxon>
        <taxon>Sporanaerobacter</taxon>
    </lineage>
</organism>
<dbReference type="GO" id="GO:0008236">
    <property type="term" value="F:serine-type peptidase activity"/>
    <property type="evidence" value="ECO:0007669"/>
    <property type="project" value="InterPro"/>
</dbReference>
<name>A0A1M5ZBV8_9FIRM</name>
<accession>A0A1M5ZBV8</accession>